<protein>
    <submittedName>
        <fullName evidence="1">Uncharacterized protein</fullName>
    </submittedName>
</protein>
<comment type="caution">
    <text evidence="1">The sequence shown here is derived from an EMBL/GenBank/DDBJ whole genome shotgun (WGS) entry which is preliminary data.</text>
</comment>
<organism evidence="1 2">
    <name type="scientific">Spirosoma oryzae</name>
    <dbReference type="NCBI Taxonomy" id="1469603"/>
    <lineage>
        <taxon>Bacteria</taxon>
        <taxon>Pseudomonadati</taxon>
        <taxon>Bacteroidota</taxon>
        <taxon>Cytophagia</taxon>
        <taxon>Cytophagales</taxon>
        <taxon>Cytophagaceae</taxon>
        <taxon>Spirosoma</taxon>
    </lineage>
</organism>
<evidence type="ECO:0000313" key="2">
    <source>
        <dbReference type="Proteomes" id="UP000238375"/>
    </source>
</evidence>
<dbReference type="EMBL" id="PVTE01000048">
    <property type="protein sequence ID" value="PRY21923.1"/>
    <property type="molecule type" value="Genomic_DNA"/>
</dbReference>
<dbReference type="Proteomes" id="UP000238375">
    <property type="component" value="Unassembled WGS sequence"/>
</dbReference>
<dbReference type="AlphaFoldDB" id="A0A2T0RLD8"/>
<sequence>MNTLNSITRQPMLFGVLITLLITSCMSGRRASEALQRVAQDHCEVDSSHTSGYVFRPAALMAGSAEETLLRGRYGPRALHMAQAVGLTSLLAQLTTLEAQETGNVPSTAYLAVRQRISDQLQLASADIATASALLDCETKRATLTATLLTRRENLREKRMTISAITIGSVAIIGASLLNLHEQHIAADWLHIAGGVGEGGLGVLALRQKPPRVDYPHVRNPLRDVWQKPRTSTQFAPLVWYYLNQPRTDTSRTVVTELHDRWEVLTSLNAAGKRARKPHHEVDYFGEGGAYDAEALTLRATMLGQLETEIRLMNNDLTILLNEIVSNPKGRGSRR</sequence>
<gene>
    <name evidence="1" type="ORF">CLV58_1483</name>
</gene>
<evidence type="ECO:0000313" key="1">
    <source>
        <dbReference type="EMBL" id="PRY21923.1"/>
    </source>
</evidence>
<dbReference type="RefSeq" id="WP_245882481.1">
    <property type="nucleotide sequence ID" value="NZ_PVTE01000048.1"/>
</dbReference>
<name>A0A2T0RLD8_9BACT</name>
<proteinExistence type="predicted"/>
<reference evidence="1 2" key="1">
    <citation type="submission" date="2018-03" db="EMBL/GenBank/DDBJ databases">
        <title>Genomic Encyclopedia of Archaeal and Bacterial Type Strains, Phase II (KMG-II): from individual species to whole genera.</title>
        <authorList>
            <person name="Goeker M."/>
        </authorList>
    </citation>
    <scope>NUCLEOTIDE SEQUENCE [LARGE SCALE GENOMIC DNA]</scope>
    <source>
        <strain evidence="1 2">DSM 28354</strain>
    </source>
</reference>
<keyword evidence="2" id="KW-1185">Reference proteome</keyword>
<accession>A0A2T0RLD8</accession>